<reference evidence="2 3" key="1">
    <citation type="submission" date="2023-05" db="EMBL/GenBank/DDBJ databases">
        <authorList>
            <person name="Zhang X."/>
        </authorList>
    </citation>
    <scope>NUCLEOTIDE SEQUENCE [LARGE SCALE GENOMIC DNA]</scope>
    <source>
        <strain evidence="2 3">DM2B3-1</strain>
    </source>
</reference>
<evidence type="ECO:0000313" key="3">
    <source>
        <dbReference type="Proteomes" id="UP001228581"/>
    </source>
</evidence>
<feature type="transmembrane region" description="Helical" evidence="1">
    <location>
        <begin position="12"/>
        <end position="31"/>
    </location>
</feature>
<accession>A0ABT7CMB4</accession>
<keyword evidence="1" id="KW-0472">Membrane</keyword>
<dbReference type="RefSeq" id="WP_313997029.1">
    <property type="nucleotide sequence ID" value="NZ_JASJOR010000010.1"/>
</dbReference>
<gene>
    <name evidence="2" type="ORF">QNI19_14420</name>
</gene>
<comment type="caution">
    <text evidence="2">The sequence shown here is derived from an EMBL/GenBank/DDBJ whole genome shotgun (WGS) entry which is preliminary data.</text>
</comment>
<protein>
    <submittedName>
        <fullName evidence="2">Uncharacterized protein</fullName>
    </submittedName>
</protein>
<keyword evidence="1" id="KW-0812">Transmembrane</keyword>
<dbReference type="Proteomes" id="UP001228581">
    <property type="component" value="Unassembled WGS sequence"/>
</dbReference>
<feature type="transmembrane region" description="Helical" evidence="1">
    <location>
        <begin position="65"/>
        <end position="85"/>
    </location>
</feature>
<evidence type="ECO:0000256" key="1">
    <source>
        <dbReference type="SAM" id="Phobius"/>
    </source>
</evidence>
<keyword evidence="3" id="KW-1185">Reference proteome</keyword>
<sequence>MSKKQIIKLLPLIILVLTALILVITLITTNMVFQKEHIIGLVLLSIIIVIQYIKTQIGYQVTGILLFLGIFSVISFIPSVVYIQLGFLHIEPFNLTIACIYTFVHRHELPDWLMDLWYGSSVKK</sequence>
<feature type="transmembrane region" description="Helical" evidence="1">
    <location>
        <begin position="37"/>
        <end position="53"/>
    </location>
</feature>
<dbReference type="EMBL" id="JASJOT010000008">
    <property type="protein sequence ID" value="MDJ1494135.1"/>
    <property type="molecule type" value="Genomic_DNA"/>
</dbReference>
<name>A0ABT7CMB4_9BACT</name>
<keyword evidence="1" id="KW-1133">Transmembrane helix</keyword>
<organism evidence="2 3">
    <name type="scientific">Xanthocytophaga flava</name>
    <dbReference type="NCBI Taxonomy" id="3048013"/>
    <lineage>
        <taxon>Bacteria</taxon>
        <taxon>Pseudomonadati</taxon>
        <taxon>Bacteroidota</taxon>
        <taxon>Cytophagia</taxon>
        <taxon>Cytophagales</taxon>
        <taxon>Rhodocytophagaceae</taxon>
        <taxon>Xanthocytophaga</taxon>
    </lineage>
</organism>
<proteinExistence type="predicted"/>
<evidence type="ECO:0000313" key="2">
    <source>
        <dbReference type="EMBL" id="MDJ1494135.1"/>
    </source>
</evidence>